<keyword evidence="2" id="KW-1185">Reference proteome</keyword>
<dbReference type="EMBL" id="JADBEK010000001">
    <property type="protein sequence ID" value="MBE1592995.1"/>
    <property type="molecule type" value="Genomic_DNA"/>
</dbReference>
<sequence length="82" mass="9584">MAQRDHTRLDWRQPYPALERTRTVAWTCHCRATVYELCEGGGRALLRRTIQLDGRHEVHETSPLPISEVWAIWTALLFGRAR</sequence>
<proteinExistence type="predicted"/>
<comment type="caution">
    <text evidence="1">The sequence shown here is derived from an EMBL/GenBank/DDBJ whole genome shotgun (WGS) entry which is preliminary data.</text>
</comment>
<accession>A0ABR9MK28</accession>
<name>A0ABR9MK28_9ACTN</name>
<gene>
    <name evidence="1" type="ORF">H4W80_011253</name>
</gene>
<dbReference type="Proteomes" id="UP000633509">
    <property type="component" value="Unassembled WGS sequence"/>
</dbReference>
<evidence type="ECO:0000313" key="2">
    <source>
        <dbReference type="Proteomes" id="UP000633509"/>
    </source>
</evidence>
<organism evidence="1 2">
    <name type="scientific">Nonomuraea angiospora</name>
    <dbReference type="NCBI Taxonomy" id="46172"/>
    <lineage>
        <taxon>Bacteria</taxon>
        <taxon>Bacillati</taxon>
        <taxon>Actinomycetota</taxon>
        <taxon>Actinomycetes</taxon>
        <taxon>Streptosporangiales</taxon>
        <taxon>Streptosporangiaceae</taxon>
        <taxon>Nonomuraea</taxon>
    </lineage>
</organism>
<evidence type="ECO:0000313" key="1">
    <source>
        <dbReference type="EMBL" id="MBE1592995.1"/>
    </source>
</evidence>
<protein>
    <submittedName>
        <fullName evidence="1">Uncharacterized protein</fullName>
    </submittedName>
</protein>
<reference evidence="1 2" key="1">
    <citation type="submission" date="2020-10" db="EMBL/GenBank/DDBJ databases">
        <title>Sequencing the genomes of 1000 actinobacteria strains.</title>
        <authorList>
            <person name="Klenk H.-P."/>
        </authorList>
    </citation>
    <scope>NUCLEOTIDE SEQUENCE [LARGE SCALE GENOMIC DNA]</scope>
    <source>
        <strain evidence="1 2">DSM 43173</strain>
    </source>
</reference>